<proteinExistence type="predicted"/>
<evidence type="ECO:0000259" key="4">
    <source>
        <dbReference type="PROSITE" id="PS50887"/>
    </source>
</evidence>
<dbReference type="CDD" id="cd01948">
    <property type="entry name" value="EAL"/>
    <property type="match status" value="1"/>
</dbReference>
<dbReference type="Pfam" id="PF00563">
    <property type="entry name" value="EAL"/>
    <property type="match status" value="1"/>
</dbReference>
<protein>
    <submittedName>
        <fullName evidence="5">EAL domain-containing protein</fullName>
    </submittedName>
</protein>
<dbReference type="NCBIfam" id="TIGR00254">
    <property type="entry name" value="GGDEF"/>
    <property type="match status" value="1"/>
</dbReference>
<keyword evidence="1" id="KW-0812">Transmembrane</keyword>
<keyword evidence="1" id="KW-0472">Membrane</keyword>
<dbReference type="SMART" id="SM00052">
    <property type="entry name" value="EAL"/>
    <property type="match status" value="1"/>
</dbReference>
<dbReference type="SMART" id="SM00304">
    <property type="entry name" value="HAMP"/>
    <property type="match status" value="1"/>
</dbReference>
<feature type="domain" description="EAL" evidence="2">
    <location>
        <begin position="534"/>
        <end position="784"/>
    </location>
</feature>
<dbReference type="InterPro" id="IPR035919">
    <property type="entry name" value="EAL_sf"/>
</dbReference>
<dbReference type="PROSITE" id="PS50883">
    <property type="entry name" value="EAL"/>
    <property type="match status" value="1"/>
</dbReference>
<dbReference type="Proteomes" id="UP001176468">
    <property type="component" value="Unassembled WGS sequence"/>
</dbReference>
<dbReference type="InterPro" id="IPR003660">
    <property type="entry name" value="HAMP_dom"/>
</dbReference>
<dbReference type="InterPro" id="IPR029150">
    <property type="entry name" value="dCache_3"/>
</dbReference>
<gene>
    <name evidence="5" type="ORF">Q5H94_06150</name>
</gene>
<dbReference type="InterPro" id="IPR052155">
    <property type="entry name" value="Biofilm_reg_signaling"/>
</dbReference>
<feature type="domain" description="HAMP" evidence="3">
    <location>
        <begin position="306"/>
        <end position="357"/>
    </location>
</feature>
<dbReference type="Gene3D" id="6.10.340.10">
    <property type="match status" value="1"/>
</dbReference>
<dbReference type="CDD" id="cd01949">
    <property type="entry name" value="GGDEF"/>
    <property type="match status" value="1"/>
</dbReference>
<dbReference type="Pfam" id="PF00990">
    <property type="entry name" value="GGDEF"/>
    <property type="match status" value="1"/>
</dbReference>
<dbReference type="InterPro" id="IPR043128">
    <property type="entry name" value="Rev_trsase/Diguanyl_cyclase"/>
</dbReference>
<evidence type="ECO:0000259" key="3">
    <source>
        <dbReference type="PROSITE" id="PS50885"/>
    </source>
</evidence>
<dbReference type="Gene3D" id="3.30.70.270">
    <property type="match status" value="1"/>
</dbReference>
<comment type="caution">
    <text evidence="5">The sequence shown here is derived from an EMBL/GenBank/DDBJ whole genome shotgun (WGS) entry which is preliminary data.</text>
</comment>
<dbReference type="Pfam" id="PF14827">
    <property type="entry name" value="dCache_3"/>
    <property type="match status" value="1"/>
</dbReference>
<dbReference type="PROSITE" id="PS50887">
    <property type="entry name" value="GGDEF"/>
    <property type="match status" value="1"/>
</dbReference>
<reference evidence="5" key="1">
    <citation type="submission" date="2023-07" db="EMBL/GenBank/DDBJ databases">
        <authorList>
            <person name="Kim M.K."/>
        </authorList>
    </citation>
    <scope>NUCLEOTIDE SEQUENCE</scope>
    <source>
        <strain evidence="5">CA1-15</strain>
    </source>
</reference>
<dbReference type="SUPFAM" id="SSF141868">
    <property type="entry name" value="EAL domain-like"/>
    <property type="match status" value="1"/>
</dbReference>
<dbReference type="InterPro" id="IPR029787">
    <property type="entry name" value="Nucleotide_cyclase"/>
</dbReference>
<feature type="domain" description="GGDEF" evidence="4">
    <location>
        <begin position="393"/>
        <end position="525"/>
    </location>
</feature>
<dbReference type="InterPro" id="IPR001633">
    <property type="entry name" value="EAL_dom"/>
</dbReference>
<accession>A0ABT8ZWE8</accession>
<dbReference type="PROSITE" id="PS50885">
    <property type="entry name" value="HAMP"/>
    <property type="match status" value="1"/>
</dbReference>
<dbReference type="SUPFAM" id="SSF55073">
    <property type="entry name" value="Nucleotide cyclase"/>
    <property type="match status" value="1"/>
</dbReference>
<dbReference type="Pfam" id="PF00672">
    <property type="entry name" value="HAMP"/>
    <property type="match status" value="1"/>
</dbReference>
<name>A0ABT8ZWE8_9SPHN</name>
<dbReference type="SMART" id="SM00267">
    <property type="entry name" value="GGDEF"/>
    <property type="match status" value="1"/>
</dbReference>
<dbReference type="InterPro" id="IPR000160">
    <property type="entry name" value="GGDEF_dom"/>
</dbReference>
<evidence type="ECO:0000313" key="6">
    <source>
        <dbReference type="Proteomes" id="UP001176468"/>
    </source>
</evidence>
<sequence length="788" mass="84734">MSVFAAARRMGGLFRFRHLSTRLSVLYTALFAVSLIVVALVGQVMILAHARESVRAELTTSGTVYDRIWTLRAKSLANSGDVVARDFGFRTAVASGDRSTIASAVANLRERADVPNAFVVDQAGDVIGDGPADLRGVVAGLPASLSTDRSDAVISTKGGAYRVVASPILAPVQIGSVIFAVPLDAGEMTALEHLSAIPLKATILRRDAQGHWTSGDSRVPPNLTLDAMIAQAGGETSPTTIDLPSGPAFALVKRLAGRNDKPEAVLLLSYPQAEALASYRSLQIGIALAGLLGLILMLIGSGRLASSIARPIAALDAAAKALEEGSRAEVLVEGCDEIGRLAQSFNLMSAGIAEREHHITHLAFHDSLTGLPNRTYFRQQLEADMTRANKMGEKVTVLCLDLDGFKSVNDTLGHPVGDELLRRVGEILSKLAVDGLVSRLGGDEFAVILAGRDDPDRPRVLAQLVLDHLRQPMRVDGHQVATGVSIGIAISPGDGEDPDTLLKNADLALYRAKQDGRGVFRFFEPALDAAARKRRQLELDLREALQTGQFRLNFQPIFDLKSDRISGFEALLRWQHPERGNMPPAEFIPVAEETGMIIAIGEWVMHEACRQAVKWPDHVRVAVNVSPLQFRASGFANVIFQALSRSGLVHSRLEIEITESVFLEGESAVVSLLHQLRAMGVRIALDDFGTGYSSLSYLRSFPFDKIKIDKSFVDRVANDTSSAAIVRAIVDLATALHMETTAEGVEDDDQLARLRGQGCSSIQGYLFSRPIEGDMVAAMIASPMSAAA</sequence>
<dbReference type="Gene3D" id="3.20.20.450">
    <property type="entry name" value="EAL domain"/>
    <property type="match status" value="1"/>
</dbReference>
<feature type="transmembrane region" description="Helical" evidence="1">
    <location>
        <begin position="25"/>
        <end position="48"/>
    </location>
</feature>
<evidence type="ECO:0000259" key="2">
    <source>
        <dbReference type="PROSITE" id="PS50883"/>
    </source>
</evidence>
<dbReference type="PANTHER" id="PTHR44757">
    <property type="entry name" value="DIGUANYLATE CYCLASE DGCP"/>
    <property type="match status" value="1"/>
</dbReference>
<organism evidence="5 6">
    <name type="scientific">Sphingomonas immobilis</name>
    <dbReference type="NCBI Taxonomy" id="3063997"/>
    <lineage>
        <taxon>Bacteria</taxon>
        <taxon>Pseudomonadati</taxon>
        <taxon>Pseudomonadota</taxon>
        <taxon>Alphaproteobacteria</taxon>
        <taxon>Sphingomonadales</taxon>
        <taxon>Sphingomonadaceae</taxon>
        <taxon>Sphingomonas</taxon>
    </lineage>
</organism>
<evidence type="ECO:0000313" key="5">
    <source>
        <dbReference type="EMBL" id="MDO7841900.1"/>
    </source>
</evidence>
<keyword evidence="6" id="KW-1185">Reference proteome</keyword>
<keyword evidence="1" id="KW-1133">Transmembrane helix</keyword>
<dbReference type="CDD" id="cd06225">
    <property type="entry name" value="HAMP"/>
    <property type="match status" value="1"/>
</dbReference>
<dbReference type="EMBL" id="JAUQSZ010000003">
    <property type="protein sequence ID" value="MDO7841900.1"/>
    <property type="molecule type" value="Genomic_DNA"/>
</dbReference>
<evidence type="ECO:0000256" key="1">
    <source>
        <dbReference type="SAM" id="Phobius"/>
    </source>
</evidence>
<dbReference type="SUPFAM" id="SSF158472">
    <property type="entry name" value="HAMP domain-like"/>
    <property type="match status" value="1"/>
</dbReference>
<dbReference type="PANTHER" id="PTHR44757:SF2">
    <property type="entry name" value="BIOFILM ARCHITECTURE MAINTENANCE PROTEIN MBAA"/>
    <property type="match status" value="1"/>
</dbReference>